<dbReference type="SUPFAM" id="SSF46689">
    <property type="entry name" value="Homeodomain-like"/>
    <property type="match status" value="1"/>
</dbReference>
<dbReference type="Proteomes" id="UP001073122">
    <property type="component" value="Unassembled WGS sequence"/>
</dbReference>
<evidence type="ECO:0000256" key="1">
    <source>
        <dbReference type="ARBA" id="ARBA00023015"/>
    </source>
</evidence>
<evidence type="ECO:0000313" key="7">
    <source>
        <dbReference type="Proteomes" id="UP001073122"/>
    </source>
</evidence>
<protein>
    <submittedName>
        <fullName evidence="6">TetR/AcrR family transcriptional regulator</fullName>
    </submittedName>
</protein>
<dbReference type="Gene3D" id="1.10.10.60">
    <property type="entry name" value="Homeodomain-like"/>
    <property type="match status" value="1"/>
</dbReference>
<comment type="caution">
    <text evidence="6">The sequence shown here is derived from an EMBL/GenBank/DDBJ whole genome shotgun (WGS) entry which is preliminary data.</text>
</comment>
<dbReference type="InterPro" id="IPR036271">
    <property type="entry name" value="Tet_transcr_reg_TetR-rel_C_sf"/>
</dbReference>
<evidence type="ECO:0000259" key="5">
    <source>
        <dbReference type="PROSITE" id="PS50977"/>
    </source>
</evidence>
<organism evidence="6 7">
    <name type="scientific">Chryseobacterium formosus</name>
    <dbReference type="NCBI Taxonomy" id="1537363"/>
    <lineage>
        <taxon>Bacteria</taxon>
        <taxon>Pseudomonadati</taxon>
        <taxon>Bacteroidota</taxon>
        <taxon>Flavobacteriia</taxon>
        <taxon>Flavobacteriales</taxon>
        <taxon>Weeksellaceae</taxon>
        <taxon>Chryseobacterium group</taxon>
        <taxon>Chryseobacterium</taxon>
    </lineage>
</organism>
<evidence type="ECO:0000313" key="6">
    <source>
        <dbReference type="EMBL" id="MCX8526379.1"/>
    </source>
</evidence>
<feature type="domain" description="HTH tetR-type" evidence="5">
    <location>
        <begin position="6"/>
        <end position="66"/>
    </location>
</feature>
<dbReference type="PROSITE" id="PS50977">
    <property type="entry name" value="HTH_TETR_2"/>
    <property type="match status" value="1"/>
</dbReference>
<keyword evidence="1" id="KW-0805">Transcription regulation</keyword>
<dbReference type="Pfam" id="PF00440">
    <property type="entry name" value="TetR_N"/>
    <property type="match status" value="1"/>
</dbReference>
<sequence>MPRKKEFDYEEKLEVAMHLFWEKGYHFTSLSDLESYLKINRSSIYPTYGDKKELLLKSLDRYQNAKLSEYQSFLQDKNLNALEDLKQLLTMAVKQSITDEKVCLAVKMIFEMAMADKEINQMLLGNEKEIEKVYLTVLQRGVMQKLIREDLDIKTTAAFFASSSTTLLKNYVLYKDKTQIDKMINLMIQLVSNGK</sequence>
<dbReference type="InterPro" id="IPR009057">
    <property type="entry name" value="Homeodomain-like_sf"/>
</dbReference>
<keyword evidence="3" id="KW-0804">Transcription</keyword>
<dbReference type="RefSeq" id="WP_267267609.1">
    <property type="nucleotide sequence ID" value="NZ_JAOVZW010000033.1"/>
</dbReference>
<proteinExistence type="predicted"/>
<dbReference type="InterPro" id="IPR001647">
    <property type="entry name" value="HTH_TetR"/>
</dbReference>
<keyword evidence="7" id="KW-1185">Reference proteome</keyword>
<dbReference type="EMBL" id="JAOVZW010000033">
    <property type="protein sequence ID" value="MCX8526379.1"/>
    <property type="molecule type" value="Genomic_DNA"/>
</dbReference>
<keyword evidence="2 4" id="KW-0238">DNA-binding</keyword>
<dbReference type="PANTHER" id="PTHR47506">
    <property type="entry name" value="TRANSCRIPTIONAL REGULATORY PROTEIN"/>
    <property type="match status" value="1"/>
</dbReference>
<reference evidence="6" key="1">
    <citation type="submission" date="2022-10" db="EMBL/GenBank/DDBJ databases">
        <title>Chryseobacterium sp. nov., a novel bacterial species.</title>
        <authorList>
            <person name="Cao Y."/>
        </authorList>
    </citation>
    <scope>NUCLEOTIDE SEQUENCE</scope>
    <source>
        <strain evidence="6">CCTCC AB2015118</strain>
    </source>
</reference>
<evidence type="ECO:0000256" key="3">
    <source>
        <dbReference type="ARBA" id="ARBA00023163"/>
    </source>
</evidence>
<name>A0ABT3XXJ7_9FLAO</name>
<dbReference type="PANTHER" id="PTHR47506:SF10">
    <property type="entry name" value="TRANSCRIPTIONAL REGULATORY PROTEIN"/>
    <property type="match status" value="1"/>
</dbReference>
<gene>
    <name evidence="6" type="ORF">OF897_20895</name>
</gene>
<dbReference type="SUPFAM" id="SSF48498">
    <property type="entry name" value="Tetracyclin repressor-like, C-terminal domain"/>
    <property type="match status" value="1"/>
</dbReference>
<evidence type="ECO:0000256" key="2">
    <source>
        <dbReference type="ARBA" id="ARBA00023125"/>
    </source>
</evidence>
<accession>A0ABT3XXJ7</accession>
<feature type="DNA-binding region" description="H-T-H motif" evidence="4">
    <location>
        <begin position="29"/>
        <end position="48"/>
    </location>
</feature>
<dbReference type="Gene3D" id="1.10.357.10">
    <property type="entry name" value="Tetracycline Repressor, domain 2"/>
    <property type="match status" value="1"/>
</dbReference>
<evidence type="ECO:0000256" key="4">
    <source>
        <dbReference type="PROSITE-ProRule" id="PRU00335"/>
    </source>
</evidence>